<keyword evidence="4 6" id="KW-0472">Membrane</keyword>
<feature type="compositionally biased region" description="Polar residues" evidence="5">
    <location>
        <begin position="496"/>
        <end position="506"/>
    </location>
</feature>
<dbReference type="GO" id="GO:0000297">
    <property type="term" value="F:spermine transmembrane transporter activity"/>
    <property type="evidence" value="ECO:0007669"/>
    <property type="project" value="EnsemblFungi"/>
</dbReference>
<evidence type="ECO:0000256" key="5">
    <source>
        <dbReference type="SAM" id="MobiDB-lite"/>
    </source>
</evidence>
<dbReference type="OrthoDB" id="3936150at2759"/>
<sequence length="544" mass="60525">MAAVIELSRTISQTFTNPHAEKIIDLADLQYDGPDDPANPRNWSRAYKWYITISAGFMFLAVTFGSSVYVSGSVEIMYEMHVSRTVSLLGLTLYLFGLSAGPMLGAPVSEILGREIVYLSSMPCAILFNVGIAQANNIGTILVCRFFAGVFASPVMAISSGTMVDLWDDKDIGKAACIFGLMPFTGPVIGPLIGGFVVTRKDWRWTSYVQMMFMGVAWFLMLFCKETYKNAILTRKYKKLGYKIRRPAGGTKVLVNVLLKRPALMMVAEPTVGLFSLYSSFIFAVLFAYFEAIPFIFQTVYDFNLEQIGLTFIGIGVGLVLGLFVFILTDVFSYSKLPPEEVTPELRLLGAIIGAPLIPIGLFWLGWSSRPSVHWISPVLSGLAFGAGLVLVFMSIVTYFAYAYSPLVSASAMAANNFERYIFAGVFPLFTIQMYENLGIDWACSLFGFLSIAMIPIPWLFRLYGKKLRSKSLFNDIDSADVKKDEESGNERSSEFDQSNDLRPSQTRASMASILDADYTHLINEELSQDDELRRTNTLRNSRL</sequence>
<dbReference type="SUPFAM" id="SSF103473">
    <property type="entry name" value="MFS general substrate transporter"/>
    <property type="match status" value="1"/>
</dbReference>
<evidence type="ECO:0000256" key="2">
    <source>
        <dbReference type="ARBA" id="ARBA00022692"/>
    </source>
</evidence>
<protein>
    <recommendedName>
        <fullName evidence="7">Major facilitator superfamily (MFS) profile domain-containing protein</fullName>
    </recommendedName>
</protein>
<dbReference type="AlphaFoldDB" id="A0A1E4TIJ4"/>
<dbReference type="InterPro" id="IPR036259">
    <property type="entry name" value="MFS_trans_sf"/>
</dbReference>
<dbReference type="InterPro" id="IPR011701">
    <property type="entry name" value="MFS"/>
</dbReference>
<feature type="domain" description="Major facilitator superfamily (MFS) profile" evidence="7">
    <location>
        <begin position="51"/>
        <end position="468"/>
    </location>
</feature>
<reference evidence="9" key="1">
    <citation type="submission" date="2016-02" db="EMBL/GenBank/DDBJ databases">
        <title>Comparative genomics of biotechnologically important yeasts.</title>
        <authorList>
            <consortium name="DOE Joint Genome Institute"/>
            <person name="Riley R."/>
            <person name="Haridas S."/>
            <person name="Wolfe K.H."/>
            <person name="Lopes M.R."/>
            <person name="Hittinger C.T."/>
            <person name="Goker M."/>
            <person name="Salamov A."/>
            <person name="Wisecaver J."/>
            <person name="Long T.M."/>
            <person name="Aerts A.L."/>
            <person name="Barry K."/>
            <person name="Choi C."/>
            <person name="Clum A."/>
            <person name="Coughlan A.Y."/>
            <person name="Deshpande S."/>
            <person name="Douglass A.P."/>
            <person name="Hanson S.J."/>
            <person name="Klenk H.-P."/>
            <person name="Labutti K."/>
            <person name="Lapidus A."/>
            <person name="Lindquist E."/>
            <person name="Lipzen A."/>
            <person name="Meier-Kolthoff J.P."/>
            <person name="Ohm R.A."/>
            <person name="Otillar R.P."/>
            <person name="Pangilinan J."/>
            <person name="Peng Y."/>
            <person name="Rokas A."/>
            <person name="Rosa C.A."/>
            <person name="Scheuner C."/>
            <person name="Sibirny A.A."/>
            <person name="Slot J.C."/>
            <person name="Stielow J.B."/>
            <person name="Sun H."/>
            <person name="Kurtzman C.P."/>
            <person name="Blackwell M."/>
            <person name="Jeffries T.W."/>
            <person name="Grigoriev I.V."/>
        </authorList>
    </citation>
    <scope>NUCLEOTIDE SEQUENCE [LARGE SCALE GENOMIC DNA]</scope>
    <source>
        <strain evidence="9">NRRL Y-17796</strain>
    </source>
</reference>
<accession>A0A1E4TIJ4</accession>
<feature type="transmembrane region" description="Helical" evidence="6">
    <location>
        <begin position="49"/>
        <end position="70"/>
    </location>
</feature>
<evidence type="ECO:0000259" key="7">
    <source>
        <dbReference type="PROSITE" id="PS50850"/>
    </source>
</evidence>
<dbReference type="Gene3D" id="1.20.1250.20">
    <property type="entry name" value="MFS general substrate transporter like domains"/>
    <property type="match status" value="1"/>
</dbReference>
<evidence type="ECO:0000313" key="8">
    <source>
        <dbReference type="EMBL" id="ODV91571.1"/>
    </source>
</evidence>
<feature type="transmembrane region" description="Helical" evidence="6">
    <location>
        <begin position="140"/>
        <end position="164"/>
    </location>
</feature>
<evidence type="ECO:0000313" key="9">
    <source>
        <dbReference type="Proteomes" id="UP000095023"/>
    </source>
</evidence>
<gene>
    <name evidence="8" type="ORF">CANCADRAFT_46606</name>
</gene>
<feature type="compositionally biased region" description="Basic and acidic residues" evidence="5">
    <location>
        <begin position="484"/>
        <end position="495"/>
    </location>
</feature>
<keyword evidence="3 6" id="KW-1133">Transmembrane helix</keyword>
<dbReference type="InterPro" id="IPR020846">
    <property type="entry name" value="MFS_dom"/>
</dbReference>
<feature type="transmembrane region" description="Helical" evidence="6">
    <location>
        <begin position="205"/>
        <end position="223"/>
    </location>
</feature>
<feature type="transmembrane region" description="Helical" evidence="6">
    <location>
        <begin position="116"/>
        <end position="134"/>
    </location>
</feature>
<keyword evidence="9" id="KW-1185">Reference proteome</keyword>
<dbReference type="Pfam" id="PF07690">
    <property type="entry name" value="MFS_1"/>
    <property type="match status" value="1"/>
</dbReference>
<dbReference type="PANTHER" id="PTHR23502">
    <property type="entry name" value="MAJOR FACILITATOR SUPERFAMILY"/>
    <property type="match status" value="1"/>
</dbReference>
<proteinExistence type="predicted"/>
<evidence type="ECO:0000256" key="1">
    <source>
        <dbReference type="ARBA" id="ARBA00004141"/>
    </source>
</evidence>
<comment type="subcellular location">
    <subcellularLocation>
        <location evidence="1">Membrane</location>
        <topology evidence="1">Multi-pass membrane protein</topology>
    </subcellularLocation>
</comment>
<dbReference type="PROSITE" id="PS50850">
    <property type="entry name" value="MFS"/>
    <property type="match status" value="1"/>
</dbReference>
<feature type="transmembrane region" description="Helical" evidence="6">
    <location>
        <begin position="176"/>
        <end position="199"/>
    </location>
</feature>
<dbReference type="CDD" id="cd17323">
    <property type="entry name" value="MFS_Tpo1_MDR_like"/>
    <property type="match status" value="1"/>
</dbReference>
<feature type="transmembrane region" description="Helical" evidence="6">
    <location>
        <begin position="275"/>
        <end position="297"/>
    </location>
</feature>
<feature type="transmembrane region" description="Helical" evidence="6">
    <location>
        <begin position="82"/>
        <end position="104"/>
    </location>
</feature>
<feature type="transmembrane region" description="Helical" evidence="6">
    <location>
        <begin position="379"/>
        <end position="402"/>
    </location>
</feature>
<dbReference type="GO" id="GO:0015606">
    <property type="term" value="F:spermidine transmembrane transporter activity"/>
    <property type="evidence" value="ECO:0007669"/>
    <property type="project" value="EnsemblFungi"/>
</dbReference>
<evidence type="ECO:0000256" key="4">
    <source>
        <dbReference type="ARBA" id="ARBA00023136"/>
    </source>
</evidence>
<dbReference type="GO" id="GO:0005886">
    <property type="term" value="C:plasma membrane"/>
    <property type="evidence" value="ECO:0007669"/>
    <property type="project" value="EnsemblFungi"/>
</dbReference>
<keyword evidence="2 6" id="KW-0812">Transmembrane</keyword>
<feature type="transmembrane region" description="Helical" evidence="6">
    <location>
        <begin position="440"/>
        <end position="461"/>
    </location>
</feature>
<evidence type="ECO:0000256" key="6">
    <source>
        <dbReference type="SAM" id="Phobius"/>
    </source>
</evidence>
<dbReference type="Proteomes" id="UP000095023">
    <property type="component" value="Unassembled WGS sequence"/>
</dbReference>
<dbReference type="PANTHER" id="PTHR23502:SF38">
    <property type="entry name" value="POLYAMINE TRANSPORTER 4"/>
    <property type="match status" value="1"/>
</dbReference>
<name>A0A1E4TIJ4_9ASCO</name>
<feature type="region of interest" description="Disordered" evidence="5">
    <location>
        <begin position="484"/>
        <end position="506"/>
    </location>
</feature>
<organism evidence="8 9">
    <name type="scientific">Tortispora caseinolytica NRRL Y-17796</name>
    <dbReference type="NCBI Taxonomy" id="767744"/>
    <lineage>
        <taxon>Eukaryota</taxon>
        <taxon>Fungi</taxon>
        <taxon>Dikarya</taxon>
        <taxon>Ascomycota</taxon>
        <taxon>Saccharomycotina</taxon>
        <taxon>Trigonopsidomycetes</taxon>
        <taxon>Trigonopsidales</taxon>
        <taxon>Trigonopsidaceae</taxon>
        <taxon>Tortispora</taxon>
    </lineage>
</organism>
<feature type="transmembrane region" description="Helical" evidence="6">
    <location>
        <begin position="348"/>
        <end position="367"/>
    </location>
</feature>
<evidence type="ECO:0000256" key="3">
    <source>
        <dbReference type="ARBA" id="ARBA00022989"/>
    </source>
</evidence>
<dbReference type="GO" id="GO:0000329">
    <property type="term" value="C:fungal-type vacuole membrane"/>
    <property type="evidence" value="ECO:0007669"/>
    <property type="project" value="EnsemblFungi"/>
</dbReference>
<dbReference type="FunFam" id="1.20.1250.20:FF:000082">
    <property type="entry name" value="MFS multidrug transporter, putative"/>
    <property type="match status" value="1"/>
</dbReference>
<dbReference type="EMBL" id="KV453841">
    <property type="protein sequence ID" value="ODV91571.1"/>
    <property type="molecule type" value="Genomic_DNA"/>
</dbReference>
<feature type="transmembrane region" description="Helical" evidence="6">
    <location>
        <begin position="309"/>
        <end position="328"/>
    </location>
</feature>